<reference evidence="3" key="1">
    <citation type="journal article" date="2014" name="Int. J. Syst. Evol. Microbiol.">
        <title>Complete genome of a new Firmicutes species belonging to the dominant human colonic microbiota ('Ruminococcus bicirculans') reveals two chromosomes and a selective capacity to utilize plant glucans.</title>
        <authorList>
            <consortium name="NISC Comparative Sequencing Program"/>
            <person name="Wegmann U."/>
            <person name="Louis P."/>
            <person name="Goesmann A."/>
            <person name="Henrissat B."/>
            <person name="Duncan S.H."/>
            <person name="Flint H.J."/>
        </authorList>
    </citation>
    <scope>NUCLEOTIDE SEQUENCE</scope>
    <source>
        <strain evidence="3">CECT 9128</strain>
    </source>
</reference>
<reference evidence="4" key="2">
    <citation type="journal article" date="2019" name="Int. J. Syst. Evol. Microbiol.">
        <title>The Global Catalogue of Microorganisms (GCM) 10K type strain sequencing project: providing services to taxonomists for standard genome sequencing and annotation.</title>
        <authorList>
            <consortium name="The Broad Institute Genomics Platform"/>
            <consortium name="The Broad Institute Genome Sequencing Center for Infectious Disease"/>
            <person name="Wu L."/>
            <person name="Ma J."/>
        </authorList>
    </citation>
    <scope>NUCLEOTIDE SEQUENCE [LARGE SCALE GENOMIC DNA]</scope>
    <source>
        <strain evidence="4">CECT 9128</strain>
    </source>
</reference>
<evidence type="ECO:0000313" key="4">
    <source>
        <dbReference type="Proteomes" id="UP001595793"/>
    </source>
</evidence>
<proteinExistence type="predicted"/>
<feature type="chain" id="PRO_5045033257" description="Tetratricopeptide repeat protein" evidence="1">
    <location>
        <begin position="19"/>
        <end position="206"/>
    </location>
</feature>
<sequence>MKALIILLLVTAAEVISAQTYQEVMQKGMQQWEEGNIESASAIFERVAAAEQENWLPDYYLGLVNTTEAFNTKDKKKVEAQLKKAEGALQSALLKTEENAELLVLEALIYTVKIMQNPMTNGQKYMPKINEIYTKAEKLEPKNPRVKFEKAQFAMGSAKFFGNDLAPICKDIETSIVLFEEFENDTPFYPNWGKDQAIKALESCQQ</sequence>
<keyword evidence="1" id="KW-0732">Signal</keyword>
<reference evidence="3" key="3">
    <citation type="submission" date="2024-09" db="EMBL/GenBank/DDBJ databases">
        <authorList>
            <person name="Sun Q."/>
            <person name="Mori K."/>
        </authorList>
    </citation>
    <scope>NUCLEOTIDE SEQUENCE</scope>
    <source>
        <strain evidence="3">CECT 9128</strain>
    </source>
</reference>
<gene>
    <name evidence="2" type="ORF">ACFOS1_11300</name>
    <name evidence="3" type="ORF">ACFOS1_15665</name>
</gene>
<dbReference type="Gene3D" id="1.25.40.10">
    <property type="entry name" value="Tetratricopeptide repeat domain"/>
    <property type="match status" value="1"/>
</dbReference>
<dbReference type="Proteomes" id="UP001595793">
    <property type="component" value="Unassembled WGS sequence"/>
</dbReference>
<evidence type="ECO:0000256" key="1">
    <source>
        <dbReference type="SAM" id="SignalP"/>
    </source>
</evidence>
<accession>A0ABV8HCV1</accession>
<evidence type="ECO:0008006" key="5">
    <source>
        <dbReference type="Google" id="ProtNLM"/>
    </source>
</evidence>
<dbReference type="EMBL" id="JBHSAS010000006">
    <property type="protein sequence ID" value="MFC4027993.1"/>
    <property type="molecule type" value="Genomic_DNA"/>
</dbReference>
<name>A0ABV8HCV1_9FLAO</name>
<feature type="signal peptide" evidence="1">
    <location>
        <begin position="1"/>
        <end position="18"/>
    </location>
</feature>
<protein>
    <recommendedName>
        <fullName evidence="5">Tetratricopeptide repeat protein</fullName>
    </recommendedName>
</protein>
<dbReference type="EMBL" id="JBHSAS010000011">
    <property type="protein sequence ID" value="MFC4028858.1"/>
    <property type="molecule type" value="Genomic_DNA"/>
</dbReference>
<evidence type="ECO:0000313" key="2">
    <source>
        <dbReference type="EMBL" id="MFC4027993.1"/>
    </source>
</evidence>
<comment type="caution">
    <text evidence="3">The sequence shown here is derived from an EMBL/GenBank/DDBJ whole genome shotgun (WGS) entry which is preliminary data.</text>
</comment>
<keyword evidence="4" id="KW-1185">Reference proteome</keyword>
<organism evidence="3 4">
    <name type="scientific">Zunongwangia endophytica</name>
    <dbReference type="NCBI Taxonomy" id="1808945"/>
    <lineage>
        <taxon>Bacteria</taxon>
        <taxon>Pseudomonadati</taxon>
        <taxon>Bacteroidota</taxon>
        <taxon>Flavobacteriia</taxon>
        <taxon>Flavobacteriales</taxon>
        <taxon>Flavobacteriaceae</taxon>
        <taxon>Zunongwangia</taxon>
    </lineage>
</organism>
<evidence type="ECO:0000313" key="3">
    <source>
        <dbReference type="EMBL" id="MFC4028858.1"/>
    </source>
</evidence>
<dbReference type="RefSeq" id="WP_290231476.1">
    <property type="nucleotide sequence ID" value="NZ_JAUFPZ010000002.1"/>
</dbReference>
<dbReference type="InterPro" id="IPR011990">
    <property type="entry name" value="TPR-like_helical_dom_sf"/>
</dbReference>